<dbReference type="KEGG" id="bpro:PMF13cell1_04436"/>
<evidence type="ECO:0000313" key="1">
    <source>
        <dbReference type="EMBL" id="QBE98870.1"/>
    </source>
</evidence>
<name>A0A4P6M545_9FIRM</name>
<gene>
    <name evidence="1" type="ORF">PMF13cell1_04436</name>
</gene>
<dbReference type="Proteomes" id="UP000289794">
    <property type="component" value="Chromosome"/>
</dbReference>
<proteinExistence type="predicted"/>
<evidence type="ECO:0000313" key="2">
    <source>
        <dbReference type="Proteomes" id="UP000289794"/>
    </source>
</evidence>
<accession>A0A4P6M545</accession>
<sequence>MSLISSVEIQPFSGIKSLKLDNLAQINILTGDNNCGKLVF</sequence>
<dbReference type="AlphaFoldDB" id="A0A4P6M545"/>
<reference evidence="1 2" key="1">
    <citation type="submission" date="2019-01" db="EMBL/GenBank/DDBJ databases">
        <title>PMF-metabolizing Aryl O-demethylase.</title>
        <authorList>
            <person name="Kim M."/>
        </authorList>
    </citation>
    <scope>NUCLEOTIDE SEQUENCE [LARGE SCALE GENOMIC DNA]</scope>
    <source>
        <strain evidence="1 2">PMF1</strain>
    </source>
</reference>
<organism evidence="1 2">
    <name type="scientific">Blautia producta</name>
    <dbReference type="NCBI Taxonomy" id="33035"/>
    <lineage>
        <taxon>Bacteria</taxon>
        <taxon>Bacillati</taxon>
        <taxon>Bacillota</taxon>
        <taxon>Clostridia</taxon>
        <taxon>Lachnospirales</taxon>
        <taxon>Lachnospiraceae</taxon>
        <taxon>Blautia</taxon>
    </lineage>
</organism>
<protein>
    <recommendedName>
        <fullName evidence="3">AAA domain-containing protein</fullName>
    </recommendedName>
</protein>
<evidence type="ECO:0008006" key="3">
    <source>
        <dbReference type="Google" id="ProtNLM"/>
    </source>
</evidence>
<dbReference type="EMBL" id="CP035945">
    <property type="protein sequence ID" value="QBE98870.1"/>
    <property type="molecule type" value="Genomic_DNA"/>
</dbReference>